<feature type="compositionally biased region" description="Low complexity" evidence="7">
    <location>
        <begin position="20"/>
        <end position="31"/>
    </location>
</feature>
<dbReference type="InterPro" id="IPR018464">
    <property type="entry name" value="CENP-O"/>
</dbReference>
<evidence type="ECO:0008006" key="10">
    <source>
        <dbReference type="Google" id="ProtNLM"/>
    </source>
</evidence>
<comment type="caution">
    <text evidence="8">The sequence shown here is derived from an EMBL/GenBank/DDBJ whole genome shotgun (WGS) entry which is preliminary data.</text>
</comment>
<dbReference type="AlphaFoldDB" id="A0A0L0N2S3"/>
<proteinExistence type="inferred from homology"/>
<dbReference type="GO" id="GO:0031511">
    <property type="term" value="C:Mis6-Sim4 complex"/>
    <property type="evidence" value="ECO:0007669"/>
    <property type="project" value="TreeGrafter"/>
</dbReference>
<name>A0A0L0N2S3_TOLOC</name>
<feature type="region of interest" description="Disordered" evidence="7">
    <location>
        <begin position="119"/>
        <end position="148"/>
    </location>
</feature>
<organism evidence="8 9">
    <name type="scientific">Tolypocladium ophioglossoides (strain CBS 100239)</name>
    <name type="common">Snaketongue truffleclub</name>
    <name type="synonym">Elaphocordyceps ophioglossoides</name>
    <dbReference type="NCBI Taxonomy" id="1163406"/>
    <lineage>
        <taxon>Eukaryota</taxon>
        <taxon>Fungi</taxon>
        <taxon>Dikarya</taxon>
        <taxon>Ascomycota</taxon>
        <taxon>Pezizomycotina</taxon>
        <taxon>Sordariomycetes</taxon>
        <taxon>Hypocreomycetidae</taxon>
        <taxon>Hypocreales</taxon>
        <taxon>Ophiocordycipitaceae</taxon>
        <taxon>Tolypocladium</taxon>
    </lineage>
</organism>
<evidence type="ECO:0000256" key="3">
    <source>
        <dbReference type="ARBA" id="ARBA00007321"/>
    </source>
</evidence>
<evidence type="ECO:0000256" key="4">
    <source>
        <dbReference type="ARBA" id="ARBA00022454"/>
    </source>
</evidence>
<dbReference type="Proteomes" id="UP000036947">
    <property type="component" value="Unassembled WGS sequence"/>
</dbReference>
<evidence type="ECO:0000256" key="1">
    <source>
        <dbReference type="ARBA" id="ARBA00004123"/>
    </source>
</evidence>
<reference evidence="8 9" key="1">
    <citation type="journal article" date="2015" name="BMC Genomics">
        <title>The genome of the truffle-parasite Tolypocladium ophioglossoides and the evolution of antifungal peptaibiotics.</title>
        <authorList>
            <person name="Quandt C.A."/>
            <person name="Bushley K.E."/>
            <person name="Spatafora J.W."/>
        </authorList>
    </citation>
    <scope>NUCLEOTIDE SEQUENCE [LARGE SCALE GENOMIC DNA]</scope>
    <source>
        <strain evidence="8 9">CBS 100239</strain>
    </source>
</reference>
<dbReference type="GO" id="GO:0005634">
    <property type="term" value="C:nucleus"/>
    <property type="evidence" value="ECO:0007669"/>
    <property type="project" value="UniProtKB-SubCell"/>
</dbReference>
<evidence type="ECO:0000256" key="6">
    <source>
        <dbReference type="ARBA" id="ARBA00023328"/>
    </source>
</evidence>
<dbReference type="Pfam" id="PF09496">
    <property type="entry name" value="CENP-O"/>
    <property type="match status" value="1"/>
</dbReference>
<evidence type="ECO:0000313" key="9">
    <source>
        <dbReference type="Proteomes" id="UP000036947"/>
    </source>
</evidence>
<dbReference type="OrthoDB" id="10050372at2759"/>
<gene>
    <name evidence="8" type="ORF">TOPH_07266</name>
</gene>
<dbReference type="STRING" id="1163406.A0A0L0N2S3"/>
<comment type="similarity">
    <text evidence="3">Belongs to the CENP-O/MCM21 family.</text>
</comment>
<keyword evidence="9" id="KW-1185">Reference proteome</keyword>
<sequence>MRRIPGGLNKRGVPYLISASAPQPASTASTPDAKVNNAPIPPRRLLFACASPLRTMATAASASEAALLDKEIEHLQAEGKPQHRRRASSPLATLRKTLKVQCSTILSSTSTQRLIQSAASSASSSLIRRPKRTNPSRSKLSSRSTQQHAYTQQCIYRISTPVTAFKIHDPDPNAVDGGHVLGLRFEVMSRGQFLRPYYVMLNRPFPSSTHLRVHRHTIPPAVPLAGLAVRHLPSPRPEGDEQPRQDLERFVRTLRREVTRYHNRLGVSADLRRRLGLHGATEASAPANSVVEVGIADIEAKQIKLAWADESSGRLIMDDDGNVRKLVVFGRRGRDWDMTKELFGKYDRMEDIARRLEERK</sequence>
<dbReference type="PANTHER" id="PTHR14582:SF1">
    <property type="entry name" value="CENTROMERE PROTEIN O"/>
    <property type="match status" value="1"/>
</dbReference>
<comment type="subcellular location">
    <subcellularLocation>
        <location evidence="2">Chromosome</location>
        <location evidence="2">Centromere</location>
    </subcellularLocation>
    <subcellularLocation>
        <location evidence="1">Nucleus</location>
    </subcellularLocation>
</comment>
<keyword evidence="5" id="KW-0539">Nucleus</keyword>
<keyword evidence="4" id="KW-0158">Chromosome</keyword>
<protein>
    <recommendedName>
        <fullName evidence="10">Centromere protein Cenp-O</fullName>
    </recommendedName>
</protein>
<accession>A0A0L0N2S3</accession>
<dbReference type="PANTHER" id="PTHR14582">
    <property type="entry name" value="INNER KINETOCHORE SUBUNIT MAL2"/>
    <property type="match status" value="1"/>
</dbReference>
<feature type="region of interest" description="Disordered" evidence="7">
    <location>
        <begin position="20"/>
        <end position="39"/>
    </location>
</feature>
<evidence type="ECO:0000313" key="8">
    <source>
        <dbReference type="EMBL" id="KND88100.1"/>
    </source>
</evidence>
<keyword evidence="6" id="KW-0137">Centromere</keyword>
<evidence type="ECO:0000256" key="5">
    <source>
        <dbReference type="ARBA" id="ARBA00023242"/>
    </source>
</evidence>
<evidence type="ECO:0000256" key="2">
    <source>
        <dbReference type="ARBA" id="ARBA00004584"/>
    </source>
</evidence>
<dbReference type="EMBL" id="LFRF01000029">
    <property type="protein sequence ID" value="KND88100.1"/>
    <property type="molecule type" value="Genomic_DNA"/>
</dbReference>
<evidence type="ECO:0000256" key="7">
    <source>
        <dbReference type="SAM" id="MobiDB-lite"/>
    </source>
</evidence>
<feature type="compositionally biased region" description="Polar residues" evidence="7">
    <location>
        <begin position="135"/>
        <end position="148"/>
    </location>
</feature>